<evidence type="ECO:0000313" key="1">
    <source>
        <dbReference type="EMBL" id="GIY12092.1"/>
    </source>
</evidence>
<sequence length="95" mass="10696">MKCESEETGERINGSVAHYATEAPTIRGMEAWRKKFSITLQSEGVCILEALLINLYLVDYFSLSLLLPEFLTILKEIPSEVVIWDGRTSISSTIE</sequence>
<name>A0AAV4QVE2_9ARAC</name>
<organism evidence="1 2">
    <name type="scientific">Caerostris darwini</name>
    <dbReference type="NCBI Taxonomy" id="1538125"/>
    <lineage>
        <taxon>Eukaryota</taxon>
        <taxon>Metazoa</taxon>
        <taxon>Ecdysozoa</taxon>
        <taxon>Arthropoda</taxon>
        <taxon>Chelicerata</taxon>
        <taxon>Arachnida</taxon>
        <taxon>Araneae</taxon>
        <taxon>Araneomorphae</taxon>
        <taxon>Entelegynae</taxon>
        <taxon>Araneoidea</taxon>
        <taxon>Araneidae</taxon>
        <taxon>Caerostris</taxon>
    </lineage>
</organism>
<proteinExistence type="predicted"/>
<comment type="caution">
    <text evidence="1">The sequence shown here is derived from an EMBL/GenBank/DDBJ whole genome shotgun (WGS) entry which is preliminary data.</text>
</comment>
<protein>
    <submittedName>
        <fullName evidence="1">Uncharacterized protein</fullName>
    </submittedName>
</protein>
<dbReference type="EMBL" id="BPLQ01004987">
    <property type="protein sequence ID" value="GIY12092.1"/>
    <property type="molecule type" value="Genomic_DNA"/>
</dbReference>
<keyword evidence="2" id="KW-1185">Reference proteome</keyword>
<evidence type="ECO:0000313" key="2">
    <source>
        <dbReference type="Proteomes" id="UP001054837"/>
    </source>
</evidence>
<dbReference type="Proteomes" id="UP001054837">
    <property type="component" value="Unassembled WGS sequence"/>
</dbReference>
<accession>A0AAV4QVE2</accession>
<reference evidence="1 2" key="1">
    <citation type="submission" date="2021-06" db="EMBL/GenBank/DDBJ databases">
        <title>Caerostris darwini draft genome.</title>
        <authorList>
            <person name="Kono N."/>
            <person name="Arakawa K."/>
        </authorList>
    </citation>
    <scope>NUCLEOTIDE SEQUENCE [LARGE SCALE GENOMIC DNA]</scope>
</reference>
<gene>
    <name evidence="1" type="ORF">CDAR_449981</name>
</gene>
<dbReference type="AlphaFoldDB" id="A0AAV4QVE2"/>